<protein>
    <submittedName>
        <fullName evidence="1">Uncharacterized protein</fullName>
    </submittedName>
</protein>
<organism evidence="1">
    <name type="scientific">marine metagenome</name>
    <dbReference type="NCBI Taxonomy" id="408172"/>
    <lineage>
        <taxon>unclassified sequences</taxon>
        <taxon>metagenomes</taxon>
        <taxon>ecological metagenomes</taxon>
    </lineage>
</organism>
<evidence type="ECO:0000313" key="1">
    <source>
        <dbReference type="EMBL" id="SVC19831.1"/>
    </source>
</evidence>
<sequence length="47" mass="5256">MMQKMREGQGPELPVSIYYAVVTTHRPPLVRLLPHSGGKESHLVGEE</sequence>
<name>A0A382KAT0_9ZZZZ</name>
<dbReference type="EMBL" id="UINC01078603">
    <property type="protein sequence ID" value="SVC19831.1"/>
    <property type="molecule type" value="Genomic_DNA"/>
</dbReference>
<gene>
    <name evidence="1" type="ORF">METZ01_LOCUS272685</name>
</gene>
<reference evidence="1" key="1">
    <citation type="submission" date="2018-05" db="EMBL/GenBank/DDBJ databases">
        <authorList>
            <person name="Lanie J.A."/>
            <person name="Ng W.-L."/>
            <person name="Kazmierczak K.M."/>
            <person name="Andrzejewski T.M."/>
            <person name="Davidsen T.M."/>
            <person name="Wayne K.J."/>
            <person name="Tettelin H."/>
            <person name="Glass J.I."/>
            <person name="Rusch D."/>
            <person name="Podicherti R."/>
            <person name="Tsui H.-C.T."/>
            <person name="Winkler M.E."/>
        </authorList>
    </citation>
    <scope>NUCLEOTIDE SEQUENCE</scope>
</reference>
<accession>A0A382KAT0</accession>
<proteinExistence type="predicted"/>
<dbReference type="AlphaFoldDB" id="A0A382KAT0"/>